<feature type="domain" description="DNA primase/polymerase bifunctional N-terminal" evidence="2">
    <location>
        <begin position="45"/>
        <end position="224"/>
    </location>
</feature>
<feature type="region of interest" description="Disordered" evidence="1">
    <location>
        <begin position="225"/>
        <end position="258"/>
    </location>
</feature>
<accession>A0AAP6BM89</accession>
<reference evidence="3 5" key="1">
    <citation type="journal article" date="2023" name="Microb. Genom.">
        <title>Mesoterricola silvestris gen. nov., sp. nov., Mesoterricola sediminis sp. nov., Geothrix oryzae sp. nov., Geothrix edaphica sp. nov., Geothrix rubra sp. nov., and Geothrix limicola sp. nov., six novel members of Acidobacteriota isolated from soils.</title>
        <authorList>
            <person name="Weisberg A.J."/>
            <person name="Pearce E."/>
            <person name="Kramer C.G."/>
            <person name="Chang J.H."/>
            <person name="Clarke C.R."/>
        </authorList>
    </citation>
    <scope>NUCLEOTIDE SEQUENCE</scope>
    <source>
        <strain evidence="4 5">NB05-1H</strain>
        <strain evidence="3">NRRL_B-16521</strain>
    </source>
</reference>
<evidence type="ECO:0000256" key="1">
    <source>
        <dbReference type="SAM" id="MobiDB-lite"/>
    </source>
</evidence>
<protein>
    <submittedName>
        <fullName evidence="3">Bifunctional DNA primase/polymerase</fullName>
    </submittedName>
</protein>
<name>A0AAP6BM89_9ACTN</name>
<dbReference type="CDD" id="cd04859">
    <property type="entry name" value="Prim_Pol"/>
    <property type="match status" value="1"/>
</dbReference>
<keyword evidence="5" id="KW-1185">Reference proteome</keyword>
<evidence type="ECO:0000313" key="4">
    <source>
        <dbReference type="EMBL" id="MDX3016757.1"/>
    </source>
</evidence>
<dbReference type="Proteomes" id="UP001272987">
    <property type="component" value="Unassembled WGS sequence"/>
</dbReference>
<dbReference type="Proteomes" id="UP001282288">
    <property type="component" value="Unassembled WGS sequence"/>
</dbReference>
<organism evidence="3 6">
    <name type="scientific">Streptomyces acidiscabies</name>
    <dbReference type="NCBI Taxonomy" id="42234"/>
    <lineage>
        <taxon>Bacteria</taxon>
        <taxon>Bacillati</taxon>
        <taxon>Actinomycetota</taxon>
        <taxon>Actinomycetes</taxon>
        <taxon>Kitasatosporales</taxon>
        <taxon>Streptomycetaceae</taxon>
        <taxon>Streptomyces</taxon>
    </lineage>
</organism>
<evidence type="ECO:0000259" key="2">
    <source>
        <dbReference type="SMART" id="SM00943"/>
    </source>
</evidence>
<dbReference type="EMBL" id="JARAWP010000001">
    <property type="protein sequence ID" value="MDX3016757.1"/>
    <property type="molecule type" value="Genomic_DNA"/>
</dbReference>
<dbReference type="Pfam" id="PF09250">
    <property type="entry name" value="Prim-Pol"/>
    <property type="match status" value="1"/>
</dbReference>
<evidence type="ECO:0000313" key="3">
    <source>
        <dbReference type="EMBL" id="MDX2967275.1"/>
    </source>
</evidence>
<evidence type="ECO:0000313" key="6">
    <source>
        <dbReference type="Proteomes" id="UP001282288"/>
    </source>
</evidence>
<dbReference type="RefSeq" id="WP_223786515.1">
    <property type="nucleotide sequence ID" value="NZ_JAGJBY010000004.1"/>
</dbReference>
<dbReference type="GeneID" id="69813965"/>
<sequence>MSCGRAPSSPQGARPRHTNHLIQLVEESTFVTDGLRIPAALPAAAETYAAAGIKVFRVRRSKAPYANCPRCDRQSSLYIKHRPEECQCGVPTCHGFHAATTDVDLVRKWWREEPDANIGAPCKLNGWAVVDIDPRNGGRESLQKLEKRVGVLPATTMQITGGDGLHILYRSPDFDLPGLGGPGIDFKHNGYILLAPSVHSSGGRYRWAGDGAYLAPAVDWPGALLPRKQRRQLPPPRATPRHRFPSQERQQQRPGGGRMWTVADLVQHVMDAHEGNRNNAFFFAACRAHELAEQNLISLNEAEGGLLAAASAVGLTDSEARASFDSASTRPSDRGWVA</sequence>
<proteinExistence type="predicted"/>
<dbReference type="SUPFAM" id="SSF56747">
    <property type="entry name" value="Prim-pol domain"/>
    <property type="match status" value="1"/>
</dbReference>
<comment type="caution">
    <text evidence="3">The sequence shown here is derived from an EMBL/GenBank/DDBJ whole genome shotgun (WGS) entry which is preliminary data.</text>
</comment>
<gene>
    <name evidence="3" type="ORF">PV399_47415</name>
    <name evidence="4" type="ORF">PV666_02515</name>
</gene>
<evidence type="ECO:0000313" key="5">
    <source>
        <dbReference type="Proteomes" id="UP001272987"/>
    </source>
</evidence>
<dbReference type="EMBL" id="JARAWC010000092">
    <property type="protein sequence ID" value="MDX2967275.1"/>
    <property type="molecule type" value="Genomic_DNA"/>
</dbReference>
<dbReference type="InterPro" id="IPR015330">
    <property type="entry name" value="DNA_primase/pol_bifunc_N"/>
</dbReference>
<dbReference type="SMART" id="SM00943">
    <property type="entry name" value="Prim-Pol"/>
    <property type="match status" value="1"/>
</dbReference>
<dbReference type="AlphaFoldDB" id="A0AAP6BM89"/>